<dbReference type="Gene3D" id="3.90.930.1">
    <property type="match status" value="1"/>
</dbReference>
<name>A0A382H200_9ZZZZ</name>
<proteinExistence type="predicted"/>
<gene>
    <name evidence="1" type="ORF">METZ01_LOCUS234190</name>
</gene>
<sequence length="115" mass="13587">MNNLFLTTSQSLTANSQPEEFYDGYFEEFYDNGLLRRRGVVREGYKIGYWEYYHENGELKQAGAYGFSGKRIGLWEWFYKNGEIRWITDEGEGYECTLIEAYDEDGRRKANGSNR</sequence>
<dbReference type="SUPFAM" id="SSF82185">
    <property type="entry name" value="Histone H3 K4-specific methyltransferase SET7/9 N-terminal domain"/>
    <property type="match status" value="1"/>
</dbReference>
<dbReference type="EMBL" id="UINC01058734">
    <property type="protein sequence ID" value="SVB81336.1"/>
    <property type="molecule type" value="Genomic_DNA"/>
</dbReference>
<reference evidence="1" key="1">
    <citation type="submission" date="2018-05" db="EMBL/GenBank/DDBJ databases">
        <authorList>
            <person name="Lanie J.A."/>
            <person name="Ng W.-L."/>
            <person name="Kazmierczak K.M."/>
            <person name="Andrzejewski T.M."/>
            <person name="Davidsen T.M."/>
            <person name="Wayne K.J."/>
            <person name="Tettelin H."/>
            <person name="Glass J.I."/>
            <person name="Rusch D."/>
            <person name="Podicherti R."/>
            <person name="Tsui H.-C.T."/>
            <person name="Winkler M.E."/>
        </authorList>
    </citation>
    <scope>NUCLEOTIDE SEQUENCE</scope>
</reference>
<protein>
    <recommendedName>
        <fullName evidence="2">MORN repeat variant</fullName>
    </recommendedName>
</protein>
<organism evidence="1">
    <name type="scientific">marine metagenome</name>
    <dbReference type="NCBI Taxonomy" id="408172"/>
    <lineage>
        <taxon>unclassified sequences</taxon>
        <taxon>metagenomes</taxon>
        <taxon>ecological metagenomes</taxon>
    </lineage>
</organism>
<evidence type="ECO:0008006" key="2">
    <source>
        <dbReference type="Google" id="ProtNLM"/>
    </source>
</evidence>
<dbReference type="AlphaFoldDB" id="A0A382H200"/>
<evidence type="ECO:0000313" key="1">
    <source>
        <dbReference type="EMBL" id="SVB81336.1"/>
    </source>
</evidence>
<accession>A0A382H200</accession>